<evidence type="ECO:0000313" key="1">
    <source>
        <dbReference type="EMBL" id="KAJ0210726.1"/>
    </source>
</evidence>
<dbReference type="EMBL" id="NBSK02000004">
    <property type="protein sequence ID" value="KAJ0210726.1"/>
    <property type="molecule type" value="Genomic_DNA"/>
</dbReference>
<comment type="caution">
    <text evidence="1">The sequence shown here is derived from an EMBL/GenBank/DDBJ whole genome shotgun (WGS) entry which is preliminary data.</text>
</comment>
<dbReference type="Proteomes" id="UP000235145">
    <property type="component" value="Unassembled WGS sequence"/>
</dbReference>
<sequence>MDNDSDDELVLHTLLSAAQAMVRERGESLNSEKKHRKWINRDRETTKERLSFTMTYNCDIRLKVNVEQLYVVHQAKHGFPGMLDSIDSDVKQLGVGKLS</sequence>
<organism evidence="1 2">
    <name type="scientific">Lactuca sativa</name>
    <name type="common">Garden lettuce</name>
    <dbReference type="NCBI Taxonomy" id="4236"/>
    <lineage>
        <taxon>Eukaryota</taxon>
        <taxon>Viridiplantae</taxon>
        <taxon>Streptophyta</taxon>
        <taxon>Embryophyta</taxon>
        <taxon>Tracheophyta</taxon>
        <taxon>Spermatophyta</taxon>
        <taxon>Magnoliopsida</taxon>
        <taxon>eudicotyledons</taxon>
        <taxon>Gunneridae</taxon>
        <taxon>Pentapetalae</taxon>
        <taxon>asterids</taxon>
        <taxon>campanulids</taxon>
        <taxon>Asterales</taxon>
        <taxon>Asteraceae</taxon>
        <taxon>Cichorioideae</taxon>
        <taxon>Cichorieae</taxon>
        <taxon>Lactucinae</taxon>
        <taxon>Lactuca</taxon>
    </lineage>
</organism>
<keyword evidence="2" id="KW-1185">Reference proteome</keyword>
<name>A0A9R1XF99_LACSA</name>
<proteinExistence type="predicted"/>
<dbReference type="AlphaFoldDB" id="A0A9R1XF99"/>
<protein>
    <submittedName>
        <fullName evidence="1">Uncharacterized protein</fullName>
    </submittedName>
</protein>
<accession>A0A9R1XF99</accession>
<evidence type="ECO:0000313" key="2">
    <source>
        <dbReference type="Proteomes" id="UP000235145"/>
    </source>
</evidence>
<gene>
    <name evidence="1" type="ORF">LSAT_V11C400180070</name>
</gene>
<reference evidence="1 2" key="1">
    <citation type="journal article" date="2017" name="Nat. Commun.">
        <title>Genome assembly with in vitro proximity ligation data and whole-genome triplication in lettuce.</title>
        <authorList>
            <person name="Reyes-Chin-Wo S."/>
            <person name="Wang Z."/>
            <person name="Yang X."/>
            <person name="Kozik A."/>
            <person name="Arikit S."/>
            <person name="Song C."/>
            <person name="Xia L."/>
            <person name="Froenicke L."/>
            <person name="Lavelle D.O."/>
            <person name="Truco M.J."/>
            <person name="Xia R."/>
            <person name="Zhu S."/>
            <person name="Xu C."/>
            <person name="Xu H."/>
            <person name="Xu X."/>
            <person name="Cox K."/>
            <person name="Korf I."/>
            <person name="Meyers B.C."/>
            <person name="Michelmore R.W."/>
        </authorList>
    </citation>
    <scope>NUCLEOTIDE SEQUENCE [LARGE SCALE GENOMIC DNA]</scope>
    <source>
        <strain evidence="2">cv. Salinas</strain>
        <tissue evidence="1">Seedlings</tissue>
    </source>
</reference>